<evidence type="ECO:0000256" key="1">
    <source>
        <dbReference type="ARBA" id="ARBA00022737"/>
    </source>
</evidence>
<accession>A0ABS7FSF0</accession>
<evidence type="ECO:0000313" key="4">
    <source>
        <dbReference type="Proteomes" id="UP000774570"/>
    </source>
</evidence>
<comment type="caution">
    <text evidence="3">The sequence shown here is derived from an EMBL/GenBank/DDBJ whole genome shotgun (WGS) entry which is preliminary data.</text>
</comment>
<dbReference type="RefSeq" id="WP_220166499.1">
    <property type="nucleotide sequence ID" value="NZ_JAIBOA010000007.1"/>
</dbReference>
<reference evidence="3 4" key="1">
    <citation type="submission" date="2021-07" db="EMBL/GenBank/DDBJ databases">
        <title>Actinomadura sp. PM05-2 isolated from lichen.</title>
        <authorList>
            <person name="Somphong A."/>
            <person name="Phongsopitanun W."/>
            <person name="Tanasupawat S."/>
            <person name="Peongsungnone V."/>
        </authorList>
    </citation>
    <scope>NUCLEOTIDE SEQUENCE [LARGE SCALE GENOMIC DNA]</scope>
    <source>
        <strain evidence="3 4">PM05-2</strain>
    </source>
</reference>
<proteinExistence type="predicted"/>
<keyword evidence="4" id="KW-1185">Reference proteome</keyword>
<name>A0ABS7FSF0_9ACTN</name>
<evidence type="ECO:0000256" key="2">
    <source>
        <dbReference type="ARBA" id="ARBA00022803"/>
    </source>
</evidence>
<dbReference type="InterPro" id="IPR051012">
    <property type="entry name" value="CellSynth/LPSAsmb/PSIAsmb"/>
</dbReference>
<dbReference type="PANTHER" id="PTHR45586:SF1">
    <property type="entry name" value="LIPOPOLYSACCHARIDE ASSEMBLY PROTEIN B"/>
    <property type="match status" value="1"/>
</dbReference>
<protein>
    <recommendedName>
        <fullName evidence="5">Tetratricopeptide repeat protein</fullName>
    </recommendedName>
</protein>
<dbReference type="EMBL" id="JAIBOA010000007">
    <property type="protein sequence ID" value="MBW8483334.1"/>
    <property type="molecule type" value="Genomic_DNA"/>
</dbReference>
<dbReference type="Proteomes" id="UP000774570">
    <property type="component" value="Unassembled WGS sequence"/>
</dbReference>
<dbReference type="InterPro" id="IPR011990">
    <property type="entry name" value="TPR-like_helical_dom_sf"/>
</dbReference>
<evidence type="ECO:0008006" key="5">
    <source>
        <dbReference type="Google" id="ProtNLM"/>
    </source>
</evidence>
<keyword evidence="2" id="KW-0802">TPR repeat</keyword>
<keyword evidence="1" id="KW-0677">Repeat</keyword>
<dbReference type="Gene3D" id="1.25.40.10">
    <property type="entry name" value="Tetratricopeptide repeat domain"/>
    <property type="match status" value="1"/>
</dbReference>
<evidence type="ECO:0000313" key="3">
    <source>
        <dbReference type="EMBL" id="MBW8483334.1"/>
    </source>
</evidence>
<dbReference type="SUPFAM" id="SSF81901">
    <property type="entry name" value="HCP-like"/>
    <property type="match status" value="2"/>
</dbReference>
<sequence length="307" mass="33573">MGIGEIRARAGALEEQGRRGEARALYLRAIADGVPGAALEYACALDEWGEDPAEVERWFRAAIADGDRRAVNDLGELLSRLPGRHGEARDLLVGAYLEGDELAAGNLGHMEWADGDAAEGRRWLRVAVADGRHEKLLSLAELENEAGDHAAACRYLQRALRSGVAGAHTAYARHLQALYEDGEVVEAAFRVALERGDDEADYWFAAWLEEAERPGEALEHYRRALAGGDGDAYLRIAYVLEDLGRPEERERCLRAGMDAGDADCAVEYARLLASEDRRDEIPAVLARGVELGADAEELDEVRALLEP</sequence>
<organism evidence="3 4">
    <name type="scientific">Actinomadura parmotrematis</name>
    <dbReference type="NCBI Taxonomy" id="2864039"/>
    <lineage>
        <taxon>Bacteria</taxon>
        <taxon>Bacillati</taxon>
        <taxon>Actinomycetota</taxon>
        <taxon>Actinomycetes</taxon>
        <taxon>Streptosporangiales</taxon>
        <taxon>Thermomonosporaceae</taxon>
        <taxon>Actinomadura</taxon>
    </lineage>
</organism>
<gene>
    <name evidence="3" type="ORF">K1Y72_13195</name>
</gene>
<dbReference type="PANTHER" id="PTHR45586">
    <property type="entry name" value="TPR REPEAT-CONTAINING PROTEIN PA4667"/>
    <property type="match status" value="1"/>
</dbReference>